<evidence type="ECO:0000313" key="5">
    <source>
        <dbReference type="Proteomes" id="UP001626549"/>
    </source>
</evidence>
<keyword evidence="1" id="KW-0285">Flavoprotein</keyword>
<dbReference type="CDD" id="cd02803">
    <property type="entry name" value="OYE_like_FMN_family"/>
    <property type="match status" value="1"/>
</dbReference>
<dbReference type="PANTHER" id="PTHR43656:SF2">
    <property type="entry name" value="BINDING OXIDOREDUCTASE, PUTATIVE (AFU_ORTHOLOGUE AFUA_2G08260)-RELATED"/>
    <property type="match status" value="1"/>
</dbReference>
<organism evidence="4 5">
    <name type="scientific">Congregibacter brevis</name>
    <dbReference type="NCBI Taxonomy" id="3081201"/>
    <lineage>
        <taxon>Bacteria</taxon>
        <taxon>Pseudomonadati</taxon>
        <taxon>Pseudomonadota</taxon>
        <taxon>Gammaproteobacteria</taxon>
        <taxon>Cellvibrionales</taxon>
        <taxon>Halieaceae</taxon>
        <taxon>Congregibacter</taxon>
    </lineage>
</organism>
<dbReference type="InterPro" id="IPR013785">
    <property type="entry name" value="Aldolase_TIM"/>
</dbReference>
<reference evidence="4 5" key="1">
    <citation type="submission" date="2023-10" db="EMBL/GenBank/DDBJ databases">
        <title>Two novel species belonging to the OM43/NOR5 clade.</title>
        <authorList>
            <person name="Park M."/>
        </authorList>
    </citation>
    <scope>NUCLEOTIDE SEQUENCE [LARGE SCALE GENOMIC DNA]</scope>
    <source>
        <strain evidence="4 5">IMCC45268</strain>
    </source>
</reference>
<dbReference type="InterPro" id="IPR001155">
    <property type="entry name" value="OxRdtase_FMN_N"/>
</dbReference>
<dbReference type="Proteomes" id="UP001626549">
    <property type="component" value="Chromosome"/>
</dbReference>
<dbReference type="PANTHER" id="PTHR43656">
    <property type="entry name" value="BINDING OXIDOREDUCTASE, PUTATIVE (AFU_ORTHOLOGUE AFUA_2G08260)-RELATED"/>
    <property type="match status" value="1"/>
</dbReference>
<evidence type="ECO:0000259" key="3">
    <source>
        <dbReference type="Pfam" id="PF00724"/>
    </source>
</evidence>
<proteinExistence type="predicted"/>
<dbReference type="InterPro" id="IPR051799">
    <property type="entry name" value="NADH_flavin_oxidoreductase"/>
</dbReference>
<keyword evidence="2" id="KW-0560">Oxidoreductase</keyword>
<sequence>MIDLSDTLSFKSGAVMPNRFMLAPLTNLQSHPDGTLSDDEYHWLTKRAEGGFGVTMSCASHVQAEGCGFPGQLGCFSDELLPGLTRLAAGINEQASISVLQLHHAGMRSPSELIGVQPQCPSDNEKTGARGLFLEEVWRLRDDFVAAAVRAEKAGFTGVELHGAHGYMLAQFLSPTINQRDDEYGGSLENRSRLLLEIIDGVRAKCGSEFLLGVRLSPERFDIRLSEMRVLAQRLMYEGQIDFLDMSLWDSFKTPEEDGFDGKTLLQCFTELDRGDVLLGVAGKIRNAADARRGIAEGADFVVVGRSAILHHDFPKLVAANPEFEPVSNPVSADHLRSEGLGEAFIDYMATWKGFVEG</sequence>
<gene>
    <name evidence="4" type="ORF">R0137_07900</name>
</gene>
<evidence type="ECO:0000256" key="2">
    <source>
        <dbReference type="ARBA" id="ARBA00023002"/>
    </source>
</evidence>
<dbReference type="RefSeq" id="WP_407329841.1">
    <property type="nucleotide sequence ID" value="NZ_CP136865.1"/>
</dbReference>
<dbReference type="SUPFAM" id="SSF51395">
    <property type="entry name" value="FMN-linked oxidoreductases"/>
    <property type="match status" value="1"/>
</dbReference>
<evidence type="ECO:0000313" key="4">
    <source>
        <dbReference type="EMBL" id="WOJ98482.1"/>
    </source>
</evidence>
<dbReference type="Gene3D" id="3.20.20.70">
    <property type="entry name" value="Aldolase class I"/>
    <property type="match status" value="1"/>
</dbReference>
<evidence type="ECO:0000256" key="1">
    <source>
        <dbReference type="ARBA" id="ARBA00022630"/>
    </source>
</evidence>
<accession>A0ABZ0IG34</accession>
<keyword evidence="5" id="KW-1185">Reference proteome</keyword>
<name>A0ABZ0IG34_9GAMM</name>
<protein>
    <submittedName>
        <fullName evidence="4">NADH:flavin oxidoreductase</fullName>
    </submittedName>
</protein>
<dbReference type="EMBL" id="CP136865">
    <property type="protein sequence ID" value="WOJ98482.1"/>
    <property type="molecule type" value="Genomic_DNA"/>
</dbReference>
<dbReference type="Pfam" id="PF00724">
    <property type="entry name" value="Oxidored_FMN"/>
    <property type="match status" value="1"/>
</dbReference>
<feature type="domain" description="NADH:flavin oxidoreductase/NADH oxidase N-terminal" evidence="3">
    <location>
        <begin position="15"/>
        <end position="318"/>
    </location>
</feature>